<comment type="caution">
    <text evidence="6">The sequence shown here is derived from an EMBL/GenBank/DDBJ whole genome shotgun (WGS) entry which is preliminary data.</text>
</comment>
<dbReference type="EC" id="2.7.7.65" evidence="2"/>
<evidence type="ECO:0000256" key="1">
    <source>
        <dbReference type="ARBA" id="ARBA00001946"/>
    </source>
</evidence>
<reference evidence="6" key="1">
    <citation type="journal article" date="2014" name="Int. J. Syst. Evol. Microbiol.">
        <title>Complete genome sequence of Corynebacterium casei LMG S-19264T (=DSM 44701T), isolated from a smear-ripened cheese.</title>
        <authorList>
            <consortium name="US DOE Joint Genome Institute (JGI-PGF)"/>
            <person name="Walter F."/>
            <person name="Albersmeier A."/>
            <person name="Kalinowski J."/>
            <person name="Ruckert C."/>
        </authorList>
    </citation>
    <scope>NUCLEOTIDE SEQUENCE</scope>
    <source>
        <strain evidence="6">KCTC 22164</strain>
    </source>
</reference>
<gene>
    <name evidence="6" type="ORF">GCM10007391_03520</name>
</gene>
<evidence type="ECO:0000256" key="2">
    <source>
        <dbReference type="ARBA" id="ARBA00012528"/>
    </source>
</evidence>
<dbReference type="GO" id="GO:0052621">
    <property type="term" value="F:diguanylate cyclase activity"/>
    <property type="evidence" value="ECO:0007669"/>
    <property type="project" value="UniProtKB-EC"/>
</dbReference>
<evidence type="ECO:0000259" key="5">
    <source>
        <dbReference type="PROSITE" id="PS50887"/>
    </source>
</evidence>
<proteinExistence type="predicted"/>
<dbReference type="SUPFAM" id="SSF55073">
    <property type="entry name" value="Nucleotide cyclase"/>
    <property type="match status" value="1"/>
</dbReference>
<dbReference type="InterPro" id="IPR011990">
    <property type="entry name" value="TPR-like_helical_dom_sf"/>
</dbReference>
<evidence type="ECO:0000256" key="4">
    <source>
        <dbReference type="SAM" id="Phobius"/>
    </source>
</evidence>
<feature type="domain" description="GGDEF" evidence="5">
    <location>
        <begin position="440"/>
        <end position="573"/>
    </location>
</feature>
<evidence type="ECO:0000313" key="6">
    <source>
        <dbReference type="EMBL" id="GGW74765.1"/>
    </source>
</evidence>
<keyword evidence="4" id="KW-1133">Transmembrane helix</keyword>
<evidence type="ECO:0000256" key="3">
    <source>
        <dbReference type="ARBA" id="ARBA00034247"/>
    </source>
</evidence>
<dbReference type="RefSeq" id="WP_189403366.1">
    <property type="nucleotide sequence ID" value="NZ_BMXP01000001.1"/>
</dbReference>
<dbReference type="Gene3D" id="1.25.40.10">
    <property type="entry name" value="Tetratricopeptide repeat domain"/>
    <property type="match status" value="1"/>
</dbReference>
<dbReference type="InterPro" id="IPR050469">
    <property type="entry name" value="Diguanylate_Cyclase"/>
</dbReference>
<dbReference type="InterPro" id="IPR043128">
    <property type="entry name" value="Rev_trsase/Diguanyl_cyclase"/>
</dbReference>
<dbReference type="NCBIfam" id="TIGR00254">
    <property type="entry name" value="GGDEF"/>
    <property type="match status" value="1"/>
</dbReference>
<dbReference type="CDD" id="cd01949">
    <property type="entry name" value="GGDEF"/>
    <property type="match status" value="1"/>
</dbReference>
<name>A0A918JF39_9ALTE</name>
<keyword evidence="4" id="KW-0472">Membrane</keyword>
<dbReference type="SUPFAM" id="SSF48452">
    <property type="entry name" value="TPR-like"/>
    <property type="match status" value="1"/>
</dbReference>
<dbReference type="SMART" id="SM00267">
    <property type="entry name" value="GGDEF"/>
    <property type="match status" value="1"/>
</dbReference>
<dbReference type="AlphaFoldDB" id="A0A918JF39"/>
<dbReference type="Proteomes" id="UP000631300">
    <property type="component" value="Unassembled WGS sequence"/>
</dbReference>
<dbReference type="Gene3D" id="3.30.70.270">
    <property type="match status" value="1"/>
</dbReference>
<dbReference type="EMBL" id="BMXP01000001">
    <property type="protein sequence ID" value="GGW74765.1"/>
    <property type="molecule type" value="Genomic_DNA"/>
</dbReference>
<comment type="catalytic activity">
    <reaction evidence="3">
        <text>2 GTP = 3',3'-c-di-GMP + 2 diphosphate</text>
        <dbReference type="Rhea" id="RHEA:24898"/>
        <dbReference type="ChEBI" id="CHEBI:33019"/>
        <dbReference type="ChEBI" id="CHEBI:37565"/>
        <dbReference type="ChEBI" id="CHEBI:58805"/>
        <dbReference type="EC" id="2.7.7.65"/>
    </reaction>
</comment>
<evidence type="ECO:0000313" key="7">
    <source>
        <dbReference type="Proteomes" id="UP000631300"/>
    </source>
</evidence>
<dbReference type="InterPro" id="IPR029787">
    <property type="entry name" value="Nucleotide_cyclase"/>
</dbReference>
<accession>A0A918JF39</accession>
<comment type="cofactor">
    <cofactor evidence="1">
        <name>Mg(2+)</name>
        <dbReference type="ChEBI" id="CHEBI:18420"/>
    </cofactor>
</comment>
<dbReference type="PANTHER" id="PTHR45138">
    <property type="entry name" value="REGULATORY COMPONENTS OF SENSORY TRANSDUCTION SYSTEM"/>
    <property type="match status" value="1"/>
</dbReference>
<dbReference type="PROSITE" id="PS50887">
    <property type="entry name" value="GGDEF"/>
    <property type="match status" value="1"/>
</dbReference>
<dbReference type="InterPro" id="IPR000160">
    <property type="entry name" value="GGDEF_dom"/>
</dbReference>
<protein>
    <recommendedName>
        <fullName evidence="2">diguanylate cyclase</fullName>
        <ecNumber evidence="2">2.7.7.65</ecNumber>
    </recommendedName>
</protein>
<dbReference type="Pfam" id="PF00990">
    <property type="entry name" value="GGDEF"/>
    <property type="match status" value="1"/>
</dbReference>
<reference evidence="6" key="2">
    <citation type="submission" date="2020-09" db="EMBL/GenBank/DDBJ databases">
        <authorList>
            <person name="Sun Q."/>
            <person name="Kim S."/>
        </authorList>
    </citation>
    <scope>NUCLEOTIDE SEQUENCE</scope>
    <source>
        <strain evidence="6">KCTC 22164</strain>
    </source>
</reference>
<dbReference type="FunFam" id="3.30.70.270:FF:000001">
    <property type="entry name" value="Diguanylate cyclase domain protein"/>
    <property type="match status" value="1"/>
</dbReference>
<sequence length="586" mass="65640">MRFTILAIVFTGISVLMPVSAEERSIQQILSDAEAVKSSDPAEFARTLDSLKKQQSTFTRAEHYHYAYLQGYRAGFSGDIDSAIEKYRYVIDGTDDKHLKVQTTTALLNMFAVKRDYEQGYELINALFPLLSEVSDELRSQILIAKAIFFNQAADDDAALVAAQQALKNITLPRLVCFTRNLVVEAHYHLDTISDNRLFDQAIAACESANEPVATGLTLVFKARYMLSQGDTDGALTLLQSYQTLFDTVRYPRLQVDYQAISATLYFMTDNLEKAEDAAQQAIAISGKMGAARPRIEAFEVLYKIHEQRGQTDDAYRTYKRFAELEKANLDDTRLNRLAALQAKSNLQAKESQINILDKQNSLLITAAQLRTEELQNSRLLIAVLLLLSGLILVWVLINRKMHKKLRSQAQTDNLTGIANRHYFTTLADSSLRYHERTGQSLGFVIFDLDLFKNINDTYGHQVGDWTLQAVIKAIQSVCRQQDIIGRMGGEEFAVLLPGCALTKARLLAEDCRSTIAAIDTSESGVTFKITASFGVTDTDTCGYSFDELYAKADTALYRSKHEGRNQVFCYKPSEETAPFLTEQPG</sequence>
<dbReference type="PANTHER" id="PTHR45138:SF9">
    <property type="entry name" value="DIGUANYLATE CYCLASE DGCM-RELATED"/>
    <property type="match status" value="1"/>
</dbReference>
<feature type="transmembrane region" description="Helical" evidence="4">
    <location>
        <begin position="380"/>
        <end position="398"/>
    </location>
</feature>
<keyword evidence="4" id="KW-0812">Transmembrane</keyword>
<keyword evidence="7" id="KW-1185">Reference proteome</keyword>
<organism evidence="6 7">
    <name type="scientific">Alteromonas halophila</name>
    <dbReference type="NCBI Taxonomy" id="516698"/>
    <lineage>
        <taxon>Bacteria</taxon>
        <taxon>Pseudomonadati</taxon>
        <taxon>Pseudomonadota</taxon>
        <taxon>Gammaproteobacteria</taxon>
        <taxon>Alteromonadales</taxon>
        <taxon>Alteromonadaceae</taxon>
        <taxon>Alteromonas/Salinimonas group</taxon>
        <taxon>Alteromonas</taxon>
    </lineage>
</organism>